<dbReference type="EMBL" id="JAFEMO010000011">
    <property type="protein sequence ID" value="KAH7556833.1"/>
    <property type="molecule type" value="Genomic_DNA"/>
</dbReference>
<evidence type="ECO:0000256" key="7">
    <source>
        <dbReference type="SAM" id="MobiDB-lite"/>
    </source>
</evidence>
<keyword evidence="3 6" id="KW-0863">Zinc-finger</keyword>
<reference evidence="9 10" key="1">
    <citation type="submission" date="2021-02" db="EMBL/GenBank/DDBJ databases">
        <title>Plant Genome Project.</title>
        <authorList>
            <person name="Zhang R.-G."/>
        </authorList>
    </citation>
    <scope>NUCLEOTIDE SEQUENCE [LARGE SCALE GENOMIC DNA]</scope>
    <source>
        <tissue evidence="9">Leaves</tissue>
    </source>
</reference>
<evidence type="ECO:0000256" key="2">
    <source>
        <dbReference type="ARBA" id="ARBA00022723"/>
    </source>
</evidence>
<dbReference type="Pfam" id="PF13912">
    <property type="entry name" value="zf-C2H2_6"/>
    <property type="match status" value="1"/>
</dbReference>
<evidence type="ECO:0000256" key="1">
    <source>
        <dbReference type="ARBA" id="ARBA00004123"/>
    </source>
</evidence>
<keyword evidence="5" id="KW-0539">Nucleus</keyword>
<dbReference type="InterPro" id="IPR036236">
    <property type="entry name" value="Znf_C2H2_sf"/>
</dbReference>
<evidence type="ECO:0000259" key="8">
    <source>
        <dbReference type="PROSITE" id="PS50157"/>
    </source>
</evidence>
<evidence type="ECO:0000256" key="3">
    <source>
        <dbReference type="ARBA" id="ARBA00022771"/>
    </source>
</evidence>
<dbReference type="PANTHER" id="PTHR47287:SF15">
    <property type="entry name" value="ZINC FINGER PROTEIN 3-LIKE"/>
    <property type="match status" value="1"/>
</dbReference>
<evidence type="ECO:0000313" key="9">
    <source>
        <dbReference type="EMBL" id="KAH7556833.1"/>
    </source>
</evidence>
<accession>A0ABQ8HDX3</accession>
<dbReference type="SUPFAM" id="SSF57667">
    <property type="entry name" value="beta-beta-alpha zinc fingers"/>
    <property type="match status" value="1"/>
</dbReference>
<gene>
    <name evidence="9" type="ORF">JRO89_XS11G0001200</name>
</gene>
<organism evidence="9 10">
    <name type="scientific">Xanthoceras sorbifolium</name>
    <dbReference type="NCBI Taxonomy" id="99658"/>
    <lineage>
        <taxon>Eukaryota</taxon>
        <taxon>Viridiplantae</taxon>
        <taxon>Streptophyta</taxon>
        <taxon>Embryophyta</taxon>
        <taxon>Tracheophyta</taxon>
        <taxon>Spermatophyta</taxon>
        <taxon>Magnoliopsida</taxon>
        <taxon>eudicotyledons</taxon>
        <taxon>Gunneridae</taxon>
        <taxon>Pentapetalae</taxon>
        <taxon>rosids</taxon>
        <taxon>malvids</taxon>
        <taxon>Sapindales</taxon>
        <taxon>Sapindaceae</taxon>
        <taxon>Xanthoceroideae</taxon>
        <taxon>Xanthoceras</taxon>
    </lineage>
</organism>
<name>A0ABQ8HDX3_9ROSI</name>
<dbReference type="PROSITE" id="PS50157">
    <property type="entry name" value="ZINC_FINGER_C2H2_2"/>
    <property type="match status" value="1"/>
</dbReference>
<feature type="region of interest" description="Disordered" evidence="7">
    <location>
        <begin position="163"/>
        <end position="189"/>
    </location>
</feature>
<comment type="subcellular location">
    <subcellularLocation>
        <location evidence="1">Nucleus</location>
    </subcellularLocation>
</comment>
<feature type="region of interest" description="Disordered" evidence="7">
    <location>
        <begin position="126"/>
        <end position="146"/>
    </location>
</feature>
<proteinExistence type="predicted"/>
<comment type="caution">
    <text evidence="9">The sequence shown here is derived from an EMBL/GenBank/DDBJ whole genome shotgun (WGS) entry which is preliminary data.</text>
</comment>
<sequence>MDSQRAENAFSNESNRPSEYKLLNLLECLEGNSSEAFESSQRPRNVRKSVKGVFHCLYCDKLFSTLQALGGHQNAHKLERAKAKLEKQHDIVNAIPVHKRVNSMPSLPVGKPYNPVGQQRNQFKVQPRNMSGRKGAAVQAKRSMSGREGAFETMRMMVNGETHRQGSNGLEKYHQQGDNNTELDLSLKL</sequence>
<dbReference type="Gene3D" id="3.30.160.60">
    <property type="entry name" value="Classic Zinc Finger"/>
    <property type="match status" value="1"/>
</dbReference>
<evidence type="ECO:0000313" key="10">
    <source>
        <dbReference type="Proteomes" id="UP000827721"/>
    </source>
</evidence>
<feature type="domain" description="C2H2-type" evidence="8">
    <location>
        <begin position="54"/>
        <end position="81"/>
    </location>
</feature>
<keyword evidence="2" id="KW-0479">Metal-binding</keyword>
<keyword evidence="10" id="KW-1185">Reference proteome</keyword>
<evidence type="ECO:0000256" key="5">
    <source>
        <dbReference type="ARBA" id="ARBA00023242"/>
    </source>
</evidence>
<protein>
    <recommendedName>
        <fullName evidence="8">C2H2-type domain-containing protein</fullName>
    </recommendedName>
</protein>
<dbReference type="InterPro" id="IPR044246">
    <property type="entry name" value="ZFP3-like"/>
</dbReference>
<keyword evidence="4" id="KW-0862">Zinc</keyword>
<dbReference type="PANTHER" id="PTHR47287">
    <property type="entry name" value="C2H2 AND C2HC ZINC FINGERS SUPERFAMILY PROTEIN"/>
    <property type="match status" value="1"/>
</dbReference>
<dbReference type="InterPro" id="IPR013087">
    <property type="entry name" value="Znf_C2H2_type"/>
</dbReference>
<dbReference type="PROSITE" id="PS00028">
    <property type="entry name" value="ZINC_FINGER_C2H2_1"/>
    <property type="match status" value="1"/>
</dbReference>
<evidence type="ECO:0000256" key="4">
    <source>
        <dbReference type="ARBA" id="ARBA00022833"/>
    </source>
</evidence>
<dbReference type="Proteomes" id="UP000827721">
    <property type="component" value="Unassembled WGS sequence"/>
</dbReference>
<evidence type="ECO:0000256" key="6">
    <source>
        <dbReference type="PROSITE-ProRule" id="PRU00042"/>
    </source>
</evidence>